<dbReference type="InterPro" id="IPR021262">
    <property type="entry name" value="DUF2839"/>
</dbReference>
<evidence type="ECO:0008006" key="4">
    <source>
        <dbReference type="Google" id="ProtNLM"/>
    </source>
</evidence>
<dbReference type="eggNOG" id="ENOG5032YG9">
    <property type="taxonomic scope" value="Bacteria"/>
</dbReference>
<evidence type="ECO:0000256" key="1">
    <source>
        <dbReference type="SAM" id="Phobius"/>
    </source>
</evidence>
<evidence type="ECO:0000313" key="2">
    <source>
        <dbReference type="EMBL" id="KGF85626.1"/>
    </source>
</evidence>
<evidence type="ECO:0000313" key="3">
    <source>
        <dbReference type="Proteomes" id="UP000030598"/>
    </source>
</evidence>
<dbReference type="Pfam" id="PF10999">
    <property type="entry name" value="DUF2839"/>
    <property type="match status" value="1"/>
</dbReference>
<dbReference type="RefSeq" id="WP_025895071.1">
    <property type="nucleotide sequence ID" value="NZ_CP138934.1"/>
</dbReference>
<dbReference type="STRING" id="59925.EU91_1729"/>
<sequence>MGEAKRRKTLGLPPKKNNTKTKIDESPRLFEWLPFTINQRDNLIKLSIKASWFGIGGLVILWIVVRFIGPAAGWWTLADSL</sequence>
<organism evidence="2 3">
    <name type="scientific">Prochlorococcus marinus str. GP2</name>
    <dbReference type="NCBI Taxonomy" id="59925"/>
    <lineage>
        <taxon>Bacteria</taxon>
        <taxon>Bacillati</taxon>
        <taxon>Cyanobacteriota</taxon>
        <taxon>Cyanophyceae</taxon>
        <taxon>Synechococcales</taxon>
        <taxon>Prochlorococcaceae</taxon>
        <taxon>Prochlorococcus</taxon>
    </lineage>
</organism>
<comment type="caution">
    <text evidence="2">The sequence shown here is derived from an EMBL/GenBank/DDBJ whole genome shotgun (WGS) entry which is preliminary data.</text>
</comment>
<protein>
    <recommendedName>
        <fullName evidence="4">DUF2839 domain-containing protein</fullName>
    </recommendedName>
</protein>
<name>A0A0A1ZAS4_PROMR</name>
<feature type="transmembrane region" description="Helical" evidence="1">
    <location>
        <begin position="50"/>
        <end position="75"/>
    </location>
</feature>
<keyword evidence="1" id="KW-0472">Membrane</keyword>
<dbReference type="EMBL" id="JNAH01000008">
    <property type="protein sequence ID" value="KGF85626.1"/>
    <property type="molecule type" value="Genomic_DNA"/>
</dbReference>
<accession>A0A0A1ZAS4</accession>
<proteinExistence type="predicted"/>
<dbReference type="Proteomes" id="UP000030598">
    <property type="component" value="Unassembled WGS sequence"/>
</dbReference>
<dbReference type="OrthoDB" id="541226at2"/>
<reference evidence="3" key="1">
    <citation type="journal article" date="2014" name="Sci. Data">
        <title>Genomes of diverse isolates of the marine cyanobacterium Prochlorococcus.</title>
        <authorList>
            <person name="Biller S."/>
            <person name="Berube P."/>
            <person name="Thompson J."/>
            <person name="Kelly L."/>
            <person name="Roggensack S."/>
            <person name="Awad L."/>
            <person name="Roache-Johnson K."/>
            <person name="Ding H."/>
            <person name="Giovannoni S.J."/>
            <person name="Moore L.R."/>
            <person name="Chisholm S.W."/>
        </authorList>
    </citation>
    <scope>NUCLEOTIDE SEQUENCE [LARGE SCALE GENOMIC DNA]</scope>
    <source>
        <strain evidence="3">GP2</strain>
    </source>
</reference>
<keyword evidence="1" id="KW-1133">Transmembrane helix</keyword>
<gene>
    <name evidence="2" type="ORF">EU91_1729</name>
</gene>
<dbReference type="AlphaFoldDB" id="A0A0A1ZAS4"/>
<keyword evidence="1" id="KW-0812">Transmembrane</keyword>